<evidence type="ECO:0000259" key="4">
    <source>
        <dbReference type="Pfam" id="PF00326"/>
    </source>
</evidence>
<evidence type="ECO:0000256" key="3">
    <source>
        <dbReference type="SAM" id="SignalP"/>
    </source>
</evidence>
<dbReference type="InterPro" id="IPR011659">
    <property type="entry name" value="WD40"/>
</dbReference>
<accession>A0ABT5JVZ5</accession>
<dbReference type="Gene3D" id="3.40.50.1820">
    <property type="entry name" value="alpha/beta hydrolase"/>
    <property type="match status" value="1"/>
</dbReference>
<dbReference type="SUPFAM" id="SSF53474">
    <property type="entry name" value="alpha/beta-Hydrolases"/>
    <property type="match status" value="1"/>
</dbReference>
<keyword evidence="3" id="KW-0732">Signal</keyword>
<dbReference type="Pfam" id="PF07676">
    <property type="entry name" value="PD40"/>
    <property type="match status" value="1"/>
</dbReference>
<feature type="domain" description="Peptidase S9 prolyl oligopeptidase catalytic" evidence="4">
    <location>
        <begin position="638"/>
        <end position="797"/>
    </location>
</feature>
<keyword evidence="1" id="KW-0378">Hydrolase</keyword>
<evidence type="ECO:0000256" key="1">
    <source>
        <dbReference type="ARBA" id="ARBA00022801"/>
    </source>
</evidence>
<evidence type="ECO:0000313" key="5">
    <source>
        <dbReference type="EMBL" id="MDC8755712.1"/>
    </source>
</evidence>
<reference evidence="5 6" key="1">
    <citation type="submission" date="2022-10" db="EMBL/GenBank/DDBJ databases">
        <title>Erythrobacter sp. sf7 Genome sequencing.</title>
        <authorList>
            <person name="Park S."/>
        </authorList>
    </citation>
    <scope>NUCLEOTIDE SEQUENCE [LARGE SCALE GENOMIC DNA]</scope>
    <source>
        <strain evidence="6">sf7</strain>
    </source>
</reference>
<dbReference type="RefSeq" id="WP_273678917.1">
    <property type="nucleotide sequence ID" value="NZ_JAQQXQ010000012.1"/>
</dbReference>
<organism evidence="5 6">
    <name type="scientific">Erythrobacter fulvus</name>
    <dbReference type="NCBI Taxonomy" id="2987523"/>
    <lineage>
        <taxon>Bacteria</taxon>
        <taxon>Pseudomonadati</taxon>
        <taxon>Pseudomonadota</taxon>
        <taxon>Alphaproteobacteria</taxon>
        <taxon>Sphingomonadales</taxon>
        <taxon>Erythrobacteraceae</taxon>
        <taxon>Erythrobacter/Porphyrobacter group</taxon>
        <taxon>Erythrobacter</taxon>
    </lineage>
</organism>
<keyword evidence="6" id="KW-1185">Reference proteome</keyword>
<dbReference type="InterPro" id="IPR029058">
    <property type="entry name" value="AB_hydrolase_fold"/>
</dbReference>
<dbReference type="InterPro" id="IPR001375">
    <property type="entry name" value="Peptidase_S9_cat"/>
</dbReference>
<dbReference type="EMBL" id="JAQQXQ010000012">
    <property type="protein sequence ID" value="MDC8755712.1"/>
    <property type="molecule type" value="Genomic_DNA"/>
</dbReference>
<dbReference type="PANTHER" id="PTHR42776:SF28">
    <property type="entry name" value="GLUTAMYL ENDOPEPTIDASE, CHLOROPLASTIC-RELATED"/>
    <property type="match status" value="1"/>
</dbReference>
<dbReference type="SUPFAM" id="SSF82171">
    <property type="entry name" value="DPP6 N-terminal domain-like"/>
    <property type="match status" value="1"/>
</dbReference>
<feature type="signal peptide" evidence="3">
    <location>
        <begin position="1"/>
        <end position="25"/>
    </location>
</feature>
<dbReference type="Gene3D" id="2.120.10.30">
    <property type="entry name" value="TolB, C-terminal domain"/>
    <property type="match status" value="1"/>
</dbReference>
<protein>
    <submittedName>
        <fullName evidence="5">Prolyl oligopeptidase family serine peptidase</fullName>
    </submittedName>
</protein>
<gene>
    <name evidence="5" type="ORF">OIK40_13760</name>
</gene>
<evidence type="ECO:0000313" key="6">
    <source>
        <dbReference type="Proteomes" id="UP001216558"/>
    </source>
</evidence>
<dbReference type="Pfam" id="PF00326">
    <property type="entry name" value="Peptidase_S9"/>
    <property type="match status" value="1"/>
</dbReference>
<keyword evidence="2" id="KW-0720">Serine protease</keyword>
<name>A0ABT5JVZ5_9SPHN</name>
<dbReference type="InterPro" id="IPR011042">
    <property type="entry name" value="6-blade_b-propeller_TolB-like"/>
</dbReference>
<feature type="chain" id="PRO_5046469671" evidence="3">
    <location>
        <begin position="26"/>
        <end position="810"/>
    </location>
</feature>
<dbReference type="PANTHER" id="PTHR42776">
    <property type="entry name" value="SERINE PEPTIDASE S9 FAMILY MEMBER"/>
    <property type="match status" value="1"/>
</dbReference>
<proteinExistence type="predicted"/>
<dbReference type="Proteomes" id="UP001216558">
    <property type="component" value="Unassembled WGS sequence"/>
</dbReference>
<evidence type="ECO:0000256" key="2">
    <source>
        <dbReference type="ARBA" id="ARBA00022825"/>
    </source>
</evidence>
<sequence>MRSSIVAATALALVLGLGAATQATAQDGYRAPPQDVADIVTRAPSPRVSVSPDNDMLLLMEREALPPVADLAKPMEKLAGLRLDASINDRHGPRSIVGLSLQDVATGTVRPVALPVGADISDVSWSADGSRIAFTNTRSDAIDLHVLDTSSATVRKLMTGGVNPIFKSPSWMPDGSLLVLTIPDGRGAMPVESLTPRGPAIQDASGGQEAQTRTYQDLLENPHDEAMFKWLTTSQPVIMDADGANKRKVGEPRIYTSVAASPDGKYLLMEWLTEPFSYQVPWSRFPTTTAVYTTGGKLVATIAQQPLADALPVEGVVTGRRNIAWHPSEDSLLVWAEAQDGGDPRVKSDNRDNLFALAAPFGGEPRLLAKLEDRASGALGIENSDDLIVYEYDRDTRELRQTLVDVAGTDAPRQLSLRNIQDAYADPGSPVMTTTDQGKSVARMSNGKLLLTGSGATPEGLRPFLRSFDLATLETGEIWRNSGEQLESVIDVISPDGSSFITYYESPTNPGNIKLHDGGTERFLTDFPDPHPELTGIKRELVKYTRADGVELTATLYLPPEYKEGDKVPVVVWAYPREFNNAETAGQNRDSPYRFTRIGGYSHLFFLTQGYGVLDRASMPVVGADPETVNDSFIEQVVANAQAAIDFTVERGFGDGVRVGVGGHSYGAFMTAHLLAQSDLFRAGIARSGAYNRTLTPFGFQSERRVFWDTPETYYRLSPFMAADKVNEPILFIHGQNDSNSGTFPEQSERMFAAVKGTGGIARLVMLPHEDHGYSGRESVLHTLAEMFDWFDQHVKNAATPETSAASSAD</sequence>
<keyword evidence="2" id="KW-0645">Protease</keyword>
<comment type="caution">
    <text evidence="5">The sequence shown here is derived from an EMBL/GenBank/DDBJ whole genome shotgun (WGS) entry which is preliminary data.</text>
</comment>